<evidence type="ECO:0000313" key="1">
    <source>
        <dbReference type="EMBL" id="MRX74537.1"/>
    </source>
</evidence>
<reference evidence="1 2" key="1">
    <citation type="submission" date="2019-11" db="EMBL/GenBank/DDBJ databases">
        <title>Pedobacter petrophilus genome.</title>
        <authorList>
            <person name="Feldbauer M.J."/>
            <person name="Newman J.D."/>
        </authorList>
    </citation>
    <scope>NUCLEOTIDE SEQUENCE [LARGE SCALE GENOMIC DNA]</scope>
    <source>
        <strain evidence="1 2">LMG 29686</strain>
    </source>
</reference>
<dbReference type="Proteomes" id="UP000487757">
    <property type="component" value="Unassembled WGS sequence"/>
</dbReference>
<sequence length="51" mass="6053">MDDKDFVFVNKTLTEKEEKEFSDFLKIRKKKSVTPNVRTNPKPYMGNSTNR</sequence>
<dbReference type="EMBL" id="WKKH01000001">
    <property type="protein sequence ID" value="MRX74537.1"/>
    <property type="molecule type" value="Genomic_DNA"/>
</dbReference>
<keyword evidence="2" id="KW-1185">Reference proteome</keyword>
<comment type="caution">
    <text evidence="1">The sequence shown here is derived from an EMBL/GenBank/DDBJ whole genome shotgun (WGS) entry which is preliminary data.</text>
</comment>
<gene>
    <name evidence="1" type="ORF">GJU39_00425</name>
</gene>
<organism evidence="1 2">
    <name type="scientific">Pedobacter petrophilus</name>
    <dbReference type="NCBI Taxonomy" id="1908241"/>
    <lineage>
        <taxon>Bacteria</taxon>
        <taxon>Pseudomonadati</taxon>
        <taxon>Bacteroidota</taxon>
        <taxon>Sphingobacteriia</taxon>
        <taxon>Sphingobacteriales</taxon>
        <taxon>Sphingobacteriaceae</taxon>
        <taxon>Pedobacter</taxon>
    </lineage>
</organism>
<proteinExistence type="predicted"/>
<evidence type="ECO:0000313" key="2">
    <source>
        <dbReference type="Proteomes" id="UP000487757"/>
    </source>
</evidence>
<name>A0A7K0FSF4_9SPHI</name>
<dbReference type="RefSeq" id="WP_154278706.1">
    <property type="nucleotide sequence ID" value="NZ_JBHUJQ010000001.1"/>
</dbReference>
<accession>A0A7K0FSF4</accession>
<dbReference type="AlphaFoldDB" id="A0A7K0FSF4"/>
<protein>
    <submittedName>
        <fullName evidence="1">Uncharacterized protein</fullName>
    </submittedName>
</protein>
<dbReference type="OrthoDB" id="772858at2"/>